<dbReference type="Pfam" id="PF23728">
    <property type="entry name" value="Tubby_C_like"/>
    <property type="match status" value="1"/>
</dbReference>
<name>A0ABV6LRR4_9BACI</name>
<keyword evidence="3" id="KW-1185">Reference proteome</keyword>
<accession>A0ABV6LRR4</accession>
<proteinExistence type="predicted"/>
<evidence type="ECO:0000313" key="3">
    <source>
        <dbReference type="Proteomes" id="UP001589836"/>
    </source>
</evidence>
<feature type="domain" description="Tubby C-terminal" evidence="1">
    <location>
        <begin position="27"/>
        <end position="195"/>
    </location>
</feature>
<protein>
    <recommendedName>
        <fullName evidence="1">Tubby C-terminal domain-containing protein</fullName>
    </recommendedName>
</protein>
<comment type="caution">
    <text evidence="2">The sequence shown here is derived from an EMBL/GenBank/DDBJ whole genome shotgun (WGS) entry which is preliminary data.</text>
</comment>
<organism evidence="2 3">
    <name type="scientific">Pontibacillus salicampi</name>
    <dbReference type="NCBI Taxonomy" id="1449801"/>
    <lineage>
        <taxon>Bacteria</taxon>
        <taxon>Bacillati</taxon>
        <taxon>Bacillota</taxon>
        <taxon>Bacilli</taxon>
        <taxon>Bacillales</taxon>
        <taxon>Bacillaceae</taxon>
        <taxon>Pontibacillus</taxon>
    </lineage>
</organism>
<sequence>MIKLTIYLHSQYDMNKQMYKKEYVTMYEYRFYTTVSTKPAEIKDEEGAVIGEVQKYYNNFWERAADVLMKGRYIGNYRVYDHSKLKQFHSKRDLNIFKKRQYYIEYKTEKKHETIHLKDEKALDVGEVTSFTYKGEQYKLEKGVMDKARIKKNDTIIAEWYSSIKPPFKAYYQIYNQDFEEDNLLFLGLFHTYLHAA</sequence>
<evidence type="ECO:0000259" key="1">
    <source>
        <dbReference type="Pfam" id="PF23728"/>
    </source>
</evidence>
<dbReference type="Proteomes" id="UP001589836">
    <property type="component" value="Unassembled WGS sequence"/>
</dbReference>
<evidence type="ECO:0000313" key="2">
    <source>
        <dbReference type="EMBL" id="MFC0524938.1"/>
    </source>
</evidence>
<reference evidence="2 3" key="1">
    <citation type="submission" date="2024-09" db="EMBL/GenBank/DDBJ databases">
        <authorList>
            <person name="Sun Q."/>
            <person name="Mori K."/>
        </authorList>
    </citation>
    <scope>NUCLEOTIDE SEQUENCE [LARGE SCALE GENOMIC DNA]</scope>
    <source>
        <strain evidence="2 3">NCAIM B.02529</strain>
    </source>
</reference>
<dbReference type="EMBL" id="JBHLTP010000012">
    <property type="protein sequence ID" value="MFC0524938.1"/>
    <property type="molecule type" value="Genomic_DNA"/>
</dbReference>
<gene>
    <name evidence="2" type="ORF">ACFFGV_15270</name>
</gene>
<dbReference type="InterPro" id="IPR056944">
    <property type="entry name" value="Tubby_C-like"/>
</dbReference>